<name>A0A316DFH5_9BACL</name>
<evidence type="ECO:0000313" key="1">
    <source>
        <dbReference type="EMBL" id="PWK15959.1"/>
    </source>
</evidence>
<dbReference type="EMBL" id="QGGL01000002">
    <property type="protein sequence ID" value="PWK15959.1"/>
    <property type="molecule type" value="Genomic_DNA"/>
</dbReference>
<reference evidence="1 2" key="1">
    <citation type="submission" date="2018-05" db="EMBL/GenBank/DDBJ databases">
        <title>Genomic Encyclopedia of Type Strains, Phase IV (KMG-IV): sequencing the most valuable type-strain genomes for metagenomic binning, comparative biology and taxonomic classification.</title>
        <authorList>
            <person name="Goeker M."/>
        </authorList>
    </citation>
    <scope>NUCLEOTIDE SEQUENCE [LARGE SCALE GENOMIC DNA]</scope>
    <source>
        <strain evidence="1 2">DSM 18773</strain>
    </source>
</reference>
<comment type="caution">
    <text evidence="1">The sequence shown here is derived from an EMBL/GenBank/DDBJ whole genome shotgun (WGS) entry which is preliminary data.</text>
</comment>
<accession>A0A316DFH5</accession>
<evidence type="ECO:0008006" key="3">
    <source>
        <dbReference type="Google" id="ProtNLM"/>
    </source>
</evidence>
<keyword evidence="2" id="KW-1185">Reference proteome</keyword>
<organism evidence="1 2">
    <name type="scientific">Tumebacillus permanentifrigoris</name>
    <dbReference type="NCBI Taxonomy" id="378543"/>
    <lineage>
        <taxon>Bacteria</taxon>
        <taxon>Bacillati</taxon>
        <taxon>Bacillota</taxon>
        <taxon>Bacilli</taxon>
        <taxon>Bacillales</taxon>
        <taxon>Alicyclobacillaceae</taxon>
        <taxon>Tumebacillus</taxon>
    </lineage>
</organism>
<evidence type="ECO:0000313" key="2">
    <source>
        <dbReference type="Proteomes" id="UP000245634"/>
    </source>
</evidence>
<dbReference type="AlphaFoldDB" id="A0A316DFH5"/>
<sequence>MKPKSWLMSMYHQLVLRSKRSLRTQLILTFVVCLLLSNIAAILANSLTEALFRQAAVDYSSGRNNIEDVARNLTQSFAFTTEGGVLDVQKEIDEVTERNRQTAQIGDLRIMVVDSTGKVLYKSSKVKESAINLHDVLWEALDHREGDSYQEAGEAIYAYPTEIEGQHGFVIVRGEPKPSISYYPSGNPVPVWCYSWCFSSCSIG</sequence>
<dbReference type="RefSeq" id="WP_146200935.1">
    <property type="nucleotide sequence ID" value="NZ_QGGL01000002.1"/>
</dbReference>
<proteinExistence type="predicted"/>
<gene>
    <name evidence="1" type="ORF">C7459_102205</name>
</gene>
<dbReference type="Proteomes" id="UP000245634">
    <property type="component" value="Unassembled WGS sequence"/>
</dbReference>
<protein>
    <recommendedName>
        <fullName evidence="3">Single cache domain-containing protein</fullName>
    </recommendedName>
</protein>